<sequence length="376" mass="43504">MHYPLNKYFLLYSDCTIISGYKNSILLDFTRPEMSNFVPKELSEFIEKCAWQTLSDVLKFYINDDKKVVLEYLDFLTENDFGFFVSESLKNNFPPINTKLKNSPEIIDNLILDIDSKNMNNLKSINSLIERCLISSIEIRGINLSIGELDQIIQMFSSSVVQSINIYLDSTLKNSNIETLSKIIAQNARIKKLVVFESIEVISSDDGIIHFTSKQLNFDEIRRINNINLSFHLEAQKVCTFRYKKLFIDREGKLKNHPNSKKLIGNIQFDEINILIENLKKECKTNKEWYITKEQINVCKDCEFRTVCFTNNLPIGDKDDNCYLQAECTYNPYIGKGEGEEGYKTLEECGVISNESGFIIDHDKIAEINAELWTEE</sequence>
<proteinExistence type="predicted"/>
<dbReference type="EMBL" id="PJNI01000034">
    <property type="protein sequence ID" value="PKR79472.1"/>
    <property type="molecule type" value="Genomic_DNA"/>
</dbReference>
<name>A0A2I0QYS3_9FLAO</name>
<evidence type="ECO:0000313" key="1">
    <source>
        <dbReference type="EMBL" id="PKR79472.1"/>
    </source>
</evidence>
<accession>A0A2I0QYS3</accession>
<dbReference type="AlphaFoldDB" id="A0A2I0QYS3"/>
<comment type="caution">
    <text evidence="1">The sequence shown here is derived from an EMBL/GenBank/DDBJ whole genome shotgun (WGS) entry which is preliminary data.</text>
</comment>
<evidence type="ECO:0008006" key="3">
    <source>
        <dbReference type="Google" id="ProtNLM"/>
    </source>
</evidence>
<reference evidence="1 2" key="1">
    <citation type="submission" date="2017-12" db="EMBL/GenBank/DDBJ databases">
        <title>The draft genome sequence of Brumimicrobium saltpan LHR20.</title>
        <authorList>
            <person name="Do Z.-J."/>
            <person name="Luo H.-R."/>
        </authorList>
    </citation>
    <scope>NUCLEOTIDE SEQUENCE [LARGE SCALE GENOMIC DNA]</scope>
    <source>
        <strain evidence="1 2">LHR20</strain>
    </source>
</reference>
<dbReference type="Proteomes" id="UP000236654">
    <property type="component" value="Unassembled WGS sequence"/>
</dbReference>
<keyword evidence="2" id="KW-1185">Reference proteome</keyword>
<gene>
    <name evidence="1" type="ORF">CW751_14930</name>
</gene>
<dbReference type="OrthoDB" id="1073749at2"/>
<organism evidence="1 2">
    <name type="scientific">Brumimicrobium salinarum</name>
    <dbReference type="NCBI Taxonomy" id="2058658"/>
    <lineage>
        <taxon>Bacteria</taxon>
        <taxon>Pseudomonadati</taxon>
        <taxon>Bacteroidota</taxon>
        <taxon>Flavobacteriia</taxon>
        <taxon>Flavobacteriales</taxon>
        <taxon>Crocinitomicaceae</taxon>
        <taxon>Brumimicrobium</taxon>
    </lineage>
</organism>
<evidence type="ECO:0000313" key="2">
    <source>
        <dbReference type="Proteomes" id="UP000236654"/>
    </source>
</evidence>
<protein>
    <recommendedName>
        <fullName evidence="3">Grasp-with-spasm system SPASM domain peptide maturase</fullName>
    </recommendedName>
</protein>